<dbReference type="InterPro" id="IPR002880">
    <property type="entry name" value="Pyrv_Fd/Flavodoxin_OxRdtase_N"/>
</dbReference>
<dbReference type="Pfam" id="PF17147">
    <property type="entry name" value="PFOR_II"/>
    <property type="match status" value="1"/>
</dbReference>
<dbReference type="RefSeq" id="WP_281760470.1">
    <property type="nucleotide sequence ID" value="NZ_AP026709.1"/>
</dbReference>
<accession>A0ABM8B2B3</accession>
<dbReference type="PANTHER" id="PTHR43088:SF1">
    <property type="entry name" value="SUBUNIT OF PYRUVATE:FLAVODOXIN OXIDOREDUCTASE"/>
    <property type="match status" value="1"/>
</dbReference>
<dbReference type="InterPro" id="IPR029061">
    <property type="entry name" value="THDP-binding"/>
</dbReference>
<feature type="domain" description="Pyruvate flavodoxin/ferredoxin oxidoreductase pyrimidine binding" evidence="2">
    <location>
        <begin position="19"/>
        <end position="191"/>
    </location>
</feature>
<organism evidence="4 5">
    <name type="scientific">Pseudodesulfovibrio nedwellii</name>
    <dbReference type="NCBI Taxonomy" id="2973072"/>
    <lineage>
        <taxon>Bacteria</taxon>
        <taxon>Pseudomonadati</taxon>
        <taxon>Thermodesulfobacteriota</taxon>
        <taxon>Desulfovibrionia</taxon>
        <taxon>Desulfovibrionales</taxon>
        <taxon>Desulfovibrionaceae</taxon>
    </lineage>
</organism>
<dbReference type="InterPro" id="IPR052368">
    <property type="entry name" value="2-oxoacid_oxidoreductase"/>
</dbReference>
<evidence type="ECO:0000313" key="4">
    <source>
        <dbReference type="EMBL" id="BDQ37960.1"/>
    </source>
</evidence>
<dbReference type="CDD" id="cd07034">
    <property type="entry name" value="TPP_PYR_PFOR_IOR-alpha_like"/>
    <property type="match status" value="1"/>
</dbReference>
<dbReference type="Proteomes" id="UP001317742">
    <property type="component" value="Chromosome"/>
</dbReference>
<dbReference type="SUPFAM" id="SSF52518">
    <property type="entry name" value="Thiamin diphosphate-binding fold (THDP-binding)"/>
    <property type="match status" value="1"/>
</dbReference>
<protein>
    <submittedName>
        <fullName evidence="4">3-methyl-2-oxobutanoate dehydrogenase subunit VorB</fullName>
    </submittedName>
</protein>
<dbReference type="SUPFAM" id="SSF52922">
    <property type="entry name" value="TK C-terminal domain-like"/>
    <property type="match status" value="1"/>
</dbReference>
<dbReference type="NCBIfam" id="NF005507">
    <property type="entry name" value="PRK07119.1"/>
    <property type="match status" value="1"/>
</dbReference>
<keyword evidence="1" id="KW-0560">Oxidoreductase</keyword>
<dbReference type="PANTHER" id="PTHR43088">
    <property type="entry name" value="SUBUNIT OF PYRUVATE:FLAVODOXIN OXIDOREDUCTASE-RELATED"/>
    <property type="match status" value="1"/>
</dbReference>
<keyword evidence="5" id="KW-1185">Reference proteome</keyword>
<feature type="domain" description="Pyruvate:ferredoxin oxidoreductase core" evidence="3">
    <location>
        <begin position="251"/>
        <end position="344"/>
    </location>
</feature>
<sequence>MTQKAERIFVKGNEAIARGALAAKCQCFFGYPITPQNDIPEFMSSEMIKAGGDFVQAESEVAAANMLLGAGATGIRAMTSSSSPGMSLKQEAISYMAGSEVPAVIVNMNRGGPGLGDIGPAQGDYYQSTRGGGHGDYRHFTFGPGTVQEAYDLTIRAFDIAFEHRTPVLILGDAILGQMKEPITPWEPEGVESEGGHDWAINGRDDGREKRLIKSLFLQEGELAEQNKHLQAKYDSWTDLAECEEFETEDADLVICAYGSIGRIAKSAVRKFRKEGKKVGLFRPITLYPFPSAQLKALADQGKRFLTIEHNLGQMLDDVRLAIRTVTDSDFYPIYPGNLPTPDELEEPILKSLEGK</sequence>
<name>A0ABM8B2B3_9BACT</name>
<proteinExistence type="predicted"/>
<dbReference type="InterPro" id="IPR033412">
    <property type="entry name" value="PFOR_II"/>
</dbReference>
<dbReference type="Gene3D" id="3.40.50.970">
    <property type="match status" value="1"/>
</dbReference>
<evidence type="ECO:0000256" key="1">
    <source>
        <dbReference type="ARBA" id="ARBA00023002"/>
    </source>
</evidence>
<gene>
    <name evidence="4" type="ORF">SYK_23200</name>
</gene>
<dbReference type="Gene3D" id="3.40.50.920">
    <property type="match status" value="1"/>
</dbReference>
<reference evidence="4 5" key="1">
    <citation type="submission" date="2022-08" db="EMBL/GenBank/DDBJ databases">
        <title>Genome Sequence of the sulphate-reducing bacterium, Pseudodesulfovibrio sp. SYK.</title>
        <authorList>
            <person name="Kondo R."/>
            <person name="Kataoka T."/>
        </authorList>
    </citation>
    <scope>NUCLEOTIDE SEQUENCE [LARGE SCALE GENOMIC DNA]</scope>
    <source>
        <strain evidence="4 5">SYK</strain>
    </source>
</reference>
<dbReference type="Pfam" id="PF01855">
    <property type="entry name" value="POR_N"/>
    <property type="match status" value="1"/>
</dbReference>
<evidence type="ECO:0000259" key="2">
    <source>
        <dbReference type="Pfam" id="PF01855"/>
    </source>
</evidence>
<dbReference type="InterPro" id="IPR009014">
    <property type="entry name" value="Transketo_C/PFOR_II"/>
</dbReference>
<dbReference type="EMBL" id="AP026709">
    <property type="protein sequence ID" value="BDQ37960.1"/>
    <property type="molecule type" value="Genomic_DNA"/>
</dbReference>
<evidence type="ECO:0000313" key="5">
    <source>
        <dbReference type="Proteomes" id="UP001317742"/>
    </source>
</evidence>
<evidence type="ECO:0000259" key="3">
    <source>
        <dbReference type="Pfam" id="PF17147"/>
    </source>
</evidence>